<evidence type="ECO:0000313" key="2">
    <source>
        <dbReference type="EMBL" id="GMT22501.1"/>
    </source>
</evidence>
<organism evidence="2 3">
    <name type="scientific">Pristionchus fissidentatus</name>
    <dbReference type="NCBI Taxonomy" id="1538716"/>
    <lineage>
        <taxon>Eukaryota</taxon>
        <taxon>Metazoa</taxon>
        <taxon>Ecdysozoa</taxon>
        <taxon>Nematoda</taxon>
        <taxon>Chromadorea</taxon>
        <taxon>Rhabditida</taxon>
        <taxon>Rhabditina</taxon>
        <taxon>Diplogasteromorpha</taxon>
        <taxon>Diplogasteroidea</taxon>
        <taxon>Neodiplogasteridae</taxon>
        <taxon>Pristionchus</taxon>
    </lineage>
</organism>
<feature type="region of interest" description="Disordered" evidence="1">
    <location>
        <begin position="110"/>
        <end position="140"/>
    </location>
</feature>
<gene>
    <name evidence="2" type="ORF">PFISCL1PPCAC_13798</name>
</gene>
<evidence type="ECO:0000256" key="1">
    <source>
        <dbReference type="SAM" id="MobiDB-lite"/>
    </source>
</evidence>
<accession>A0AAV5VS76</accession>
<comment type="caution">
    <text evidence="2">The sequence shown here is derived from an EMBL/GenBank/DDBJ whole genome shotgun (WGS) entry which is preliminary data.</text>
</comment>
<dbReference type="Proteomes" id="UP001432322">
    <property type="component" value="Unassembled WGS sequence"/>
</dbReference>
<dbReference type="EMBL" id="BTSY01000004">
    <property type="protein sequence ID" value="GMT22501.1"/>
    <property type="molecule type" value="Genomic_DNA"/>
</dbReference>
<keyword evidence="3" id="KW-1185">Reference proteome</keyword>
<evidence type="ECO:0000313" key="3">
    <source>
        <dbReference type="Proteomes" id="UP001432322"/>
    </source>
</evidence>
<feature type="region of interest" description="Disordered" evidence="1">
    <location>
        <begin position="26"/>
        <end position="52"/>
    </location>
</feature>
<feature type="compositionally biased region" description="Basic and acidic residues" evidence="1">
    <location>
        <begin position="33"/>
        <end position="52"/>
    </location>
</feature>
<feature type="non-terminal residue" evidence="2">
    <location>
        <position position="1"/>
    </location>
</feature>
<proteinExistence type="predicted"/>
<sequence length="140" mass="15859">RGCIDEGEEGENAEEHQWTREEQFLASAAVGSTDDHEQRENHRRNDGGDHDERVTVEHLVQLLDAFREAVMDLDQLEEVVAQGLVRLIRVVALDRSDLLIVVDELVVGRVDEEREDEEGDAPAEDAVETRELDDDEQTTV</sequence>
<protein>
    <recommendedName>
        <fullName evidence="4">Ribosomal protein</fullName>
    </recommendedName>
</protein>
<feature type="compositionally biased region" description="Acidic residues" evidence="1">
    <location>
        <begin position="113"/>
        <end position="140"/>
    </location>
</feature>
<feature type="non-terminal residue" evidence="2">
    <location>
        <position position="140"/>
    </location>
</feature>
<name>A0AAV5VS76_9BILA</name>
<reference evidence="2" key="1">
    <citation type="submission" date="2023-10" db="EMBL/GenBank/DDBJ databases">
        <title>Genome assembly of Pristionchus species.</title>
        <authorList>
            <person name="Yoshida K."/>
            <person name="Sommer R.J."/>
        </authorList>
    </citation>
    <scope>NUCLEOTIDE SEQUENCE</scope>
    <source>
        <strain evidence="2">RS5133</strain>
    </source>
</reference>
<dbReference type="AlphaFoldDB" id="A0AAV5VS76"/>
<evidence type="ECO:0008006" key="4">
    <source>
        <dbReference type="Google" id="ProtNLM"/>
    </source>
</evidence>